<reference evidence="2" key="1">
    <citation type="submission" date="2020-09" db="EMBL/GenBank/DDBJ databases">
        <title>Leviviricetes taxonomy.</title>
        <authorList>
            <person name="Stockdale S.R."/>
            <person name="Callanan J."/>
            <person name="Adriaenssens E.M."/>
            <person name="Kuhn J.H."/>
            <person name="Rumnieks J."/>
            <person name="Shkoporov A."/>
            <person name="Draper L.A."/>
            <person name="Ross P."/>
            <person name="Hill C."/>
        </authorList>
    </citation>
    <scope>NUCLEOTIDE SEQUENCE</scope>
</reference>
<sequence length="63" mass="7377">MFWEYRKGWLHIRMWFQLSWSRHNSLVTEDKTPHSGVSYKDGRNATPEDVDSDGTETIAVPPL</sequence>
<protein>
    <submittedName>
        <fullName evidence="2">Uncharacterized protein</fullName>
    </submittedName>
</protein>
<evidence type="ECO:0000313" key="2">
    <source>
        <dbReference type="EMBL" id="DAD51946.1"/>
    </source>
</evidence>
<proteinExistence type="predicted"/>
<name>A0A8S5L436_9VIRU</name>
<dbReference type="EMBL" id="BK013960">
    <property type="protein sequence ID" value="DAD51946.1"/>
    <property type="molecule type" value="Genomic_RNA"/>
</dbReference>
<dbReference type="RefSeq" id="YP_010771566.1">
    <property type="nucleotide sequence ID" value="NC_074595.1"/>
</dbReference>
<dbReference type="Proteomes" id="UP000678211">
    <property type="component" value="Segment"/>
</dbReference>
<gene>
    <name evidence="2" type="primary">Zoerhiza.4_20_3</name>
</gene>
<evidence type="ECO:0000313" key="3">
    <source>
        <dbReference type="Proteomes" id="UP000678211"/>
    </source>
</evidence>
<dbReference type="GeneID" id="80401262"/>
<accession>A0A8S5L436</accession>
<evidence type="ECO:0000256" key="1">
    <source>
        <dbReference type="SAM" id="MobiDB-lite"/>
    </source>
</evidence>
<dbReference type="KEGG" id="vg:80401262"/>
<keyword evidence="3" id="KW-1185">Reference proteome</keyword>
<organism evidence="2 3">
    <name type="scientific">ssRNA phage Zoerhiza.4_20</name>
    <dbReference type="NCBI Taxonomy" id="2786837"/>
    <lineage>
        <taxon>Viruses</taxon>
        <taxon>Riboviria</taxon>
        <taxon>Orthornavirae</taxon>
        <taxon>Lenarviricota</taxon>
        <taxon>Leviviricetes</taxon>
        <taxon>Timlovirales</taxon>
        <taxon>Steitzviridae</taxon>
        <taxon>Hodnevirus</taxon>
        <taxon>Hodnevirus chorocola</taxon>
        <taxon>Gredihovirus chorocola</taxon>
    </lineage>
</organism>
<feature type="region of interest" description="Disordered" evidence="1">
    <location>
        <begin position="31"/>
        <end position="63"/>
    </location>
</feature>